<dbReference type="RefSeq" id="WP_154572660.1">
    <property type="nucleotide sequence ID" value="NZ_DBEZJY010000043.1"/>
</dbReference>
<dbReference type="EMBL" id="VUNB01000004">
    <property type="protein sequence ID" value="MST69197.1"/>
    <property type="molecule type" value="Genomic_DNA"/>
</dbReference>
<accession>A0A6A8MCF5</accession>
<evidence type="ECO:0000313" key="1">
    <source>
        <dbReference type="EMBL" id="MST69197.1"/>
    </source>
</evidence>
<reference evidence="1" key="1">
    <citation type="submission" date="2019-09" db="EMBL/GenBank/DDBJ databases">
        <title>In-depth cultivation of the pig gut microbiome towards novel bacterial diversity and tailored functional studies.</title>
        <authorList>
            <person name="Wylensek D."/>
            <person name="Hitch T.C.A."/>
            <person name="Clavel T."/>
        </authorList>
    </citation>
    <scope>NUCLEOTIDE SEQUENCE</scope>
    <source>
        <strain evidence="1">RF-744-FAT-WT-3</strain>
    </source>
</reference>
<gene>
    <name evidence="1" type="ORF">FYJ66_06275</name>
</gene>
<organism evidence="1">
    <name type="scientific">Baileyella intestinalis</name>
    <dbReference type="NCBI Taxonomy" id="2606709"/>
    <lineage>
        <taxon>Bacteria</taxon>
        <taxon>Bacillati</taxon>
        <taxon>Bacillota</taxon>
        <taxon>Clostridia</taxon>
        <taxon>Peptostreptococcales</taxon>
        <taxon>Anaerovoracaceae</taxon>
        <taxon>Baileyella</taxon>
    </lineage>
</organism>
<proteinExistence type="predicted"/>
<comment type="caution">
    <text evidence="1">The sequence shown here is derived from an EMBL/GenBank/DDBJ whole genome shotgun (WGS) entry which is preliminary data.</text>
</comment>
<protein>
    <submittedName>
        <fullName evidence="1">Uncharacterized protein</fullName>
    </submittedName>
</protein>
<dbReference type="AlphaFoldDB" id="A0A6A8MCF5"/>
<sequence>MNDMRVMEDLGFRALHHKLVYIHCPEDIEDLKNSFQVMDGAEGVLTYCYVEDGLGLSFYILNSARVEDGKIVKGPDVHEECCRLRFGELEQYSVVPENDMNVSINDYSDVINDIHSKFEPEDENIRRLHMNKILDGSRNIEFPDFISVIFKGTGTYPELAWVKCTGEGKDYFEGEVVQPPRQKLGVHFGDHVTFRPYEGSDKKIYFIADRTGESAEK</sequence>
<name>A0A6A8MCF5_9FIRM</name>